<dbReference type="CDD" id="cd09859">
    <property type="entry name" value="PIN_53EXO"/>
    <property type="match status" value="1"/>
</dbReference>
<dbReference type="Pfam" id="PF02739">
    <property type="entry name" value="5_3_exonuc_N"/>
    <property type="match status" value="1"/>
</dbReference>
<dbReference type="SMART" id="SM00482">
    <property type="entry name" value="POLAc"/>
    <property type="match status" value="1"/>
</dbReference>
<dbReference type="Gene3D" id="3.40.50.1010">
    <property type="entry name" value="5'-nuclease"/>
    <property type="match status" value="1"/>
</dbReference>
<evidence type="ECO:0000256" key="8">
    <source>
        <dbReference type="ARBA" id="ARBA00023204"/>
    </source>
</evidence>
<keyword evidence="11" id="KW-0378">Hydrolase</keyword>
<dbReference type="AlphaFoldDB" id="A0AA46DZ29"/>
<evidence type="ECO:0000259" key="14">
    <source>
        <dbReference type="SMART" id="SM00482"/>
    </source>
</evidence>
<dbReference type="InterPro" id="IPR018320">
    <property type="entry name" value="DNA_polymerase_1"/>
</dbReference>
<dbReference type="GO" id="GO:0003677">
    <property type="term" value="F:DNA binding"/>
    <property type="evidence" value="ECO:0007669"/>
    <property type="project" value="UniProtKB-UniRule"/>
</dbReference>
<dbReference type="PRINTS" id="PR00868">
    <property type="entry name" value="DNAPOLI"/>
</dbReference>
<protein>
    <recommendedName>
        <fullName evidence="10 11">DNA polymerase I</fullName>
        <ecNumber evidence="10 11">2.7.7.7</ecNumber>
    </recommendedName>
</protein>
<comment type="catalytic activity">
    <reaction evidence="9 11">
        <text>DNA(n) + a 2'-deoxyribonucleoside 5'-triphosphate = DNA(n+1) + diphosphate</text>
        <dbReference type="Rhea" id="RHEA:22508"/>
        <dbReference type="Rhea" id="RHEA-COMP:17339"/>
        <dbReference type="Rhea" id="RHEA-COMP:17340"/>
        <dbReference type="ChEBI" id="CHEBI:33019"/>
        <dbReference type="ChEBI" id="CHEBI:61560"/>
        <dbReference type="ChEBI" id="CHEBI:173112"/>
        <dbReference type="EC" id="2.7.7.7"/>
    </reaction>
</comment>
<gene>
    <name evidence="11" type="primary">polA</name>
    <name evidence="15" type="ORF">EV215_0825</name>
</gene>
<dbReference type="FunFam" id="1.20.1060.10:FF:000001">
    <property type="entry name" value="DNA polymerase I"/>
    <property type="match status" value="1"/>
</dbReference>
<dbReference type="SUPFAM" id="SSF47807">
    <property type="entry name" value="5' to 3' exonuclease, C-terminal subdomain"/>
    <property type="match status" value="1"/>
</dbReference>
<comment type="similarity">
    <text evidence="1 11">Belongs to the DNA polymerase type-A family.</text>
</comment>
<dbReference type="CDD" id="cd09898">
    <property type="entry name" value="H3TH_53EXO"/>
    <property type="match status" value="1"/>
</dbReference>
<keyword evidence="6 11" id="KW-0239">DNA-directed DNA polymerase</keyword>
<dbReference type="GO" id="GO:0008409">
    <property type="term" value="F:5'-3' exonuclease activity"/>
    <property type="evidence" value="ECO:0007669"/>
    <property type="project" value="UniProtKB-UniRule"/>
</dbReference>
<dbReference type="SUPFAM" id="SSF88723">
    <property type="entry name" value="PIN domain-like"/>
    <property type="match status" value="1"/>
</dbReference>
<proteinExistence type="inferred from homology"/>
<dbReference type="InterPro" id="IPR036279">
    <property type="entry name" value="5-3_exonuclease_C_sf"/>
</dbReference>
<evidence type="ECO:0000256" key="7">
    <source>
        <dbReference type="ARBA" id="ARBA00023125"/>
    </source>
</evidence>
<evidence type="ECO:0000256" key="5">
    <source>
        <dbReference type="ARBA" id="ARBA00022763"/>
    </source>
</evidence>
<evidence type="ECO:0000256" key="11">
    <source>
        <dbReference type="RuleBase" id="RU004460"/>
    </source>
</evidence>
<keyword evidence="8 11" id="KW-0234">DNA repair</keyword>
<comment type="caution">
    <text evidence="15">The sequence shown here is derived from an EMBL/GenBank/DDBJ whole genome shotgun (WGS) entry which is preliminary data.</text>
</comment>
<dbReference type="PANTHER" id="PTHR10133:SF27">
    <property type="entry name" value="DNA POLYMERASE NU"/>
    <property type="match status" value="1"/>
</dbReference>
<reference evidence="15 16" key="1">
    <citation type="submission" date="2019-03" db="EMBL/GenBank/DDBJ databases">
        <title>Genomic Encyclopedia of Type Strains, Phase IV (KMG-IV): sequencing the most valuable type-strain genomes for metagenomic binning, comparative biology and taxonomic classification.</title>
        <authorList>
            <person name="Goeker M."/>
        </authorList>
    </citation>
    <scope>NUCLEOTIDE SEQUENCE [LARGE SCALE GENOMIC DNA]</scope>
    <source>
        <strain evidence="15 16">DSM 100055</strain>
    </source>
</reference>
<dbReference type="GO" id="GO:0006302">
    <property type="term" value="P:double-strand break repair"/>
    <property type="evidence" value="ECO:0007669"/>
    <property type="project" value="TreeGrafter"/>
</dbReference>
<keyword evidence="3 11" id="KW-0548">Nucleotidyltransferase</keyword>
<dbReference type="EC" id="2.7.7.7" evidence="10 11"/>
<dbReference type="NCBIfam" id="NF004397">
    <property type="entry name" value="PRK05755.1"/>
    <property type="match status" value="1"/>
</dbReference>
<sequence length="897" mass="103395">MQKAVILDTSAIMYRSYFSLLNMRNKEGEPTGAVYGTANIISSVIDEIKPNYIVATFDVKRKTLKRTEKYENYKANRKPMPDDLVVQLPLIEELMDSFNIKKFKVAGHEADDVMGTISKNLSKQGIEVYIITGDKDIAQLVDENINIVLLGKGEGKNRFKYIKNDDDVIEYLGVKANLIPDLFGMIGDTSDGIPGIRKVGEKKAIPLLNAFGSLEGVYENIDKLTEFKGIGKSLVQNFIEDKELAFLSKELATIKINLDIKIDLNEIKYKDINKKTFKKLCQNLDFKSFIKKYDLDKIDESGNLSLFNNDNKEFNNKKLNNKEKKVVFINNSNEINNLIEKLKKLEEEVIFLFNGVAFLFLIDDNIYYISYKHNYIGAQNIEKSEIQKIFNLNKKFVTYKFKDILNERFNIKIGFDIMLAHYLLYANLKDDLDTLIFNEIGEAFESQKDIFGKTAISQLEKEKLADFLSKRILALKEIYKIVLNKLKKENLEKLLIEIEQPLVPVLSNMELEGITLDRGYLSKYSIELKEKIEQLKKEIYKIAGEEFNINSPKQLAEILFIKLNINPIKKTKTGYSTNVDVLEKLVRSGEKIAKYILEYRKLTKLLNTYVEALPKLVDNNSKLHTSFNQNGTATGRLSSTDPNLQNIPSKTEEGRKIRRAFIAKDGFSLVSFDYSQIELRVLAEISKDTELINAYENDLDLHAITAMKIFDLETLEEVDSIKRNIAKIVNFSIIYGKTPFGLAQELNITVKDAKEYIDKYFDKYKKVKDLQNEIIKFAKENGYVKTLFDRKRKIIGIDNKNKNIKNQAERMAVNTVIQGSAADILKMVMIELFDKIVDNKDVYMLLQVHDELIFEIKDEKLEEMIPKIKEIMENKIRLQNVKLKVNFAYAKNWSEAK</sequence>
<feature type="domain" description="5'-3' exonuclease" evidence="13">
    <location>
        <begin position="2"/>
        <end position="270"/>
    </location>
</feature>
<dbReference type="Gene3D" id="3.30.70.370">
    <property type="match status" value="1"/>
</dbReference>
<keyword evidence="5 11" id="KW-0227">DNA damage</keyword>
<dbReference type="InterPro" id="IPR002421">
    <property type="entry name" value="5-3_exonuclease"/>
</dbReference>
<dbReference type="PANTHER" id="PTHR10133">
    <property type="entry name" value="DNA POLYMERASE I"/>
    <property type="match status" value="1"/>
</dbReference>
<name>A0AA46DZ29_9FUSO</name>
<keyword evidence="11" id="KW-0269">Exonuclease</keyword>
<keyword evidence="2 11" id="KW-0808">Transferase</keyword>
<dbReference type="SMART" id="SM00475">
    <property type="entry name" value="53EXOc"/>
    <property type="match status" value="1"/>
</dbReference>
<keyword evidence="16" id="KW-1185">Reference proteome</keyword>
<organism evidence="15 16">
    <name type="scientific">Hypnocyclicus thermotrophus</name>
    <dbReference type="NCBI Taxonomy" id="1627895"/>
    <lineage>
        <taxon>Bacteria</taxon>
        <taxon>Fusobacteriati</taxon>
        <taxon>Fusobacteriota</taxon>
        <taxon>Fusobacteriia</taxon>
        <taxon>Fusobacteriales</taxon>
        <taxon>Fusobacteriaceae</taxon>
        <taxon>Hypnocyclicus</taxon>
    </lineage>
</organism>
<dbReference type="SUPFAM" id="SSF53098">
    <property type="entry name" value="Ribonuclease H-like"/>
    <property type="match status" value="1"/>
</dbReference>
<evidence type="ECO:0000256" key="2">
    <source>
        <dbReference type="ARBA" id="ARBA00022679"/>
    </source>
</evidence>
<dbReference type="InterPro" id="IPR020046">
    <property type="entry name" value="5-3_exonucl_a-hlix_arch_N"/>
</dbReference>
<evidence type="ECO:0000256" key="4">
    <source>
        <dbReference type="ARBA" id="ARBA00022705"/>
    </source>
</evidence>
<dbReference type="GO" id="GO:0006261">
    <property type="term" value="P:DNA-templated DNA replication"/>
    <property type="evidence" value="ECO:0007669"/>
    <property type="project" value="UniProtKB-UniRule"/>
</dbReference>
<accession>A0AA46DZ29</accession>
<evidence type="ECO:0000256" key="10">
    <source>
        <dbReference type="NCBIfam" id="TIGR00593"/>
    </source>
</evidence>
<evidence type="ECO:0000256" key="12">
    <source>
        <dbReference type="SAM" id="Coils"/>
    </source>
</evidence>
<dbReference type="InterPro" id="IPR001098">
    <property type="entry name" value="DNA-dir_DNA_pol_A_palm_dom"/>
</dbReference>
<dbReference type="InterPro" id="IPR029060">
    <property type="entry name" value="PIN-like_dom_sf"/>
</dbReference>
<evidence type="ECO:0000259" key="13">
    <source>
        <dbReference type="SMART" id="SM00475"/>
    </source>
</evidence>
<feature type="coiled-coil region" evidence="12">
    <location>
        <begin position="328"/>
        <end position="355"/>
    </location>
</feature>
<dbReference type="Gene3D" id="1.10.150.20">
    <property type="entry name" value="5' to 3' exonuclease, C-terminal subdomain"/>
    <property type="match status" value="2"/>
</dbReference>
<evidence type="ECO:0000256" key="3">
    <source>
        <dbReference type="ARBA" id="ARBA00022695"/>
    </source>
</evidence>
<keyword evidence="11" id="KW-0540">Nuclease</keyword>
<dbReference type="Gene3D" id="3.30.420.10">
    <property type="entry name" value="Ribonuclease H-like superfamily/Ribonuclease H"/>
    <property type="match status" value="1"/>
</dbReference>
<dbReference type="Gene3D" id="1.20.1060.10">
    <property type="entry name" value="Taq DNA Polymerase, Chain T, domain 4"/>
    <property type="match status" value="1"/>
</dbReference>
<dbReference type="InterPro" id="IPR043502">
    <property type="entry name" value="DNA/RNA_pol_sf"/>
</dbReference>
<evidence type="ECO:0000256" key="9">
    <source>
        <dbReference type="ARBA" id="ARBA00049244"/>
    </source>
</evidence>
<dbReference type="FunFam" id="1.10.150.20:FF:000003">
    <property type="entry name" value="DNA polymerase I"/>
    <property type="match status" value="1"/>
</dbReference>
<dbReference type="SUPFAM" id="SSF56672">
    <property type="entry name" value="DNA/RNA polymerases"/>
    <property type="match status" value="1"/>
</dbReference>
<dbReference type="RefSeq" id="WP_134112718.1">
    <property type="nucleotide sequence ID" value="NZ_SOBG01000003.1"/>
</dbReference>
<dbReference type="Proteomes" id="UP000294678">
    <property type="component" value="Unassembled WGS sequence"/>
</dbReference>
<dbReference type="FunFam" id="1.10.150.20:FF:000002">
    <property type="entry name" value="DNA polymerase I"/>
    <property type="match status" value="1"/>
</dbReference>
<dbReference type="GO" id="GO:0003887">
    <property type="term" value="F:DNA-directed DNA polymerase activity"/>
    <property type="evidence" value="ECO:0007669"/>
    <property type="project" value="UniProtKB-UniRule"/>
</dbReference>
<dbReference type="NCBIfam" id="TIGR00593">
    <property type="entry name" value="pola"/>
    <property type="match status" value="1"/>
</dbReference>
<dbReference type="SMART" id="SM00279">
    <property type="entry name" value="HhH2"/>
    <property type="match status" value="1"/>
</dbReference>
<dbReference type="EMBL" id="SOBG01000003">
    <property type="protein sequence ID" value="TDT71450.1"/>
    <property type="molecule type" value="Genomic_DNA"/>
</dbReference>
<keyword evidence="12" id="KW-0175">Coiled coil</keyword>
<dbReference type="InterPro" id="IPR036397">
    <property type="entry name" value="RNaseH_sf"/>
</dbReference>
<evidence type="ECO:0000313" key="16">
    <source>
        <dbReference type="Proteomes" id="UP000294678"/>
    </source>
</evidence>
<evidence type="ECO:0000256" key="1">
    <source>
        <dbReference type="ARBA" id="ARBA00007705"/>
    </source>
</evidence>
<keyword evidence="4 11" id="KW-0235">DNA replication</keyword>
<dbReference type="CDD" id="cd08637">
    <property type="entry name" value="DNA_pol_A_pol_I_C"/>
    <property type="match status" value="1"/>
</dbReference>
<dbReference type="InterPro" id="IPR012337">
    <property type="entry name" value="RNaseH-like_sf"/>
</dbReference>
<dbReference type="CDD" id="cd06140">
    <property type="entry name" value="DNA_polA_I_Bacillus_like_exo"/>
    <property type="match status" value="1"/>
</dbReference>
<keyword evidence="7 11" id="KW-0238">DNA-binding</keyword>
<dbReference type="InterPro" id="IPR008918">
    <property type="entry name" value="HhH2"/>
</dbReference>
<comment type="function">
    <text evidence="11">In addition to polymerase activity, this DNA polymerase exhibits 5'-3' exonuclease activity.</text>
</comment>
<dbReference type="Pfam" id="PF01367">
    <property type="entry name" value="5_3_exonuc"/>
    <property type="match status" value="1"/>
</dbReference>
<feature type="domain" description="DNA-directed DNA polymerase family A palm" evidence="14">
    <location>
        <begin position="654"/>
        <end position="860"/>
    </location>
</feature>
<dbReference type="InterPro" id="IPR020045">
    <property type="entry name" value="DNA_polI_H3TH"/>
</dbReference>
<evidence type="ECO:0000256" key="6">
    <source>
        <dbReference type="ARBA" id="ARBA00022932"/>
    </source>
</evidence>
<dbReference type="Pfam" id="PF00476">
    <property type="entry name" value="DNA_pol_A"/>
    <property type="match status" value="1"/>
</dbReference>
<dbReference type="InterPro" id="IPR002298">
    <property type="entry name" value="DNA_polymerase_A"/>
</dbReference>
<evidence type="ECO:0000313" key="15">
    <source>
        <dbReference type="EMBL" id="TDT71450.1"/>
    </source>
</evidence>